<gene>
    <name evidence="2" type="ORF">SAMN05660895_1792</name>
</gene>
<protein>
    <submittedName>
        <fullName evidence="2">Uncharacterized protein</fullName>
    </submittedName>
</protein>
<keyword evidence="1" id="KW-0472">Membrane</keyword>
<keyword evidence="1" id="KW-1133">Transmembrane helix</keyword>
<keyword evidence="1" id="KW-0812">Transmembrane</keyword>
<evidence type="ECO:0000256" key="1">
    <source>
        <dbReference type="SAM" id="Phobius"/>
    </source>
</evidence>
<reference evidence="3" key="1">
    <citation type="submission" date="2016-10" db="EMBL/GenBank/DDBJ databases">
        <authorList>
            <person name="Varghese N."/>
            <person name="Submissions S."/>
        </authorList>
    </citation>
    <scope>NUCLEOTIDE SEQUENCE [LARGE SCALE GENOMIC DNA]</scope>
    <source>
        <strain evidence="3">DSM 14807</strain>
    </source>
</reference>
<sequence>MGVMINVGRQLFDIIISDKKLSEFRGIAVGITALVGAVLMGFINLMLNVGSKRRGAYVRIGRRTGSMEALEQVNKWDLQKAQLMEGVEILNVPSDLKYPYKDCDQFLEDIMDNAGILFEKYVFKFVNEKELNICCDVRIENKVIGFEFYLYDIGFHETEGTYALRIRIYLPPWREEGLKLTEPIEIYNVKYNRQIDPEIIKREEELHKKLLGTFMPQEEYNEYLSILKKISDFEHPTAELREIRELERNYDISNKERITRSLRKYSEFLDKYLSDVLMGENKAWIGKVKWRDEREIY</sequence>
<accession>A0A1I7NGD6</accession>
<evidence type="ECO:0000313" key="2">
    <source>
        <dbReference type="EMBL" id="SFV33725.1"/>
    </source>
</evidence>
<organism evidence="2 3">
    <name type="scientific">Thermoflavifilum thermophilum</name>
    <dbReference type="NCBI Taxonomy" id="1393122"/>
    <lineage>
        <taxon>Bacteria</taxon>
        <taxon>Pseudomonadati</taxon>
        <taxon>Bacteroidota</taxon>
        <taxon>Chitinophagia</taxon>
        <taxon>Chitinophagales</taxon>
        <taxon>Chitinophagaceae</taxon>
        <taxon>Thermoflavifilum</taxon>
    </lineage>
</organism>
<dbReference type="Proteomes" id="UP000199537">
    <property type="component" value="Unassembled WGS sequence"/>
</dbReference>
<name>A0A1I7NGD6_9BACT</name>
<dbReference type="RefSeq" id="WP_092459939.1">
    <property type="nucleotide sequence ID" value="NZ_FPCJ01000001.1"/>
</dbReference>
<dbReference type="EMBL" id="FPCJ01000001">
    <property type="protein sequence ID" value="SFV33725.1"/>
    <property type="molecule type" value="Genomic_DNA"/>
</dbReference>
<evidence type="ECO:0000313" key="3">
    <source>
        <dbReference type="Proteomes" id="UP000199537"/>
    </source>
</evidence>
<dbReference type="AlphaFoldDB" id="A0A1I7NGD6"/>
<keyword evidence="3" id="KW-1185">Reference proteome</keyword>
<proteinExistence type="predicted"/>
<feature type="transmembrane region" description="Helical" evidence="1">
    <location>
        <begin position="27"/>
        <end position="47"/>
    </location>
</feature>